<feature type="active site" description="Proton donor/acceptor" evidence="7">
    <location>
        <position position="318"/>
    </location>
</feature>
<dbReference type="GO" id="GO:0004722">
    <property type="term" value="F:protein serine/threonine phosphatase activity"/>
    <property type="evidence" value="ECO:0007669"/>
    <property type="project" value="UniProtKB-EC"/>
</dbReference>
<evidence type="ECO:0000259" key="10">
    <source>
        <dbReference type="PROSITE" id="PS00125"/>
    </source>
</evidence>
<dbReference type="EC" id="3.1.3.16" evidence="9"/>
<dbReference type="PANTHER" id="PTHR45668">
    <property type="entry name" value="SERINE/THREONINE-PROTEIN PHOSPHATASE 5-RELATED"/>
    <property type="match status" value="1"/>
</dbReference>
<dbReference type="PIRSF" id="PIRSF033096">
    <property type="entry name" value="PPPtase_5"/>
    <property type="match status" value="1"/>
</dbReference>
<dbReference type="InterPro" id="IPR029052">
    <property type="entry name" value="Metallo-depent_PP-like"/>
</dbReference>
<accession>A0A376B9V0</accession>
<evidence type="ECO:0000256" key="9">
    <source>
        <dbReference type="RuleBase" id="RU004273"/>
    </source>
</evidence>
<evidence type="ECO:0000256" key="1">
    <source>
        <dbReference type="ARBA" id="ARBA00001936"/>
    </source>
</evidence>
<dbReference type="InterPro" id="IPR019734">
    <property type="entry name" value="TPR_rpt"/>
</dbReference>
<dbReference type="PANTHER" id="PTHR45668:SF5">
    <property type="entry name" value="SERINE_THREONINE-PROTEIN PHOSPHATASE 5"/>
    <property type="match status" value="1"/>
</dbReference>
<dbReference type="PROSITE" id="PS50005">
    <property type="entry name" value="TPR"/>
    <property type="match status" value="1"/>
</dbReference>
<dbReference type="SUPFAM" id="SSF48452">
    <property type="entry name" value="TPR-like"/>
    <property type="match status" value="1"/>
</dbReference>
<keyword evidence="5 9" id="KW-0378">Hydrolase</keyword>
<reference evidence="12" key="1">
    <citation type="submission" date="2018-06" db="EMBL/GenBank/DDBJ databases">
        <authorList>
            <person name="Guldener U."/>
        </authorList>
    </citation>
    <scope>NUCLEOTIDE SEQUENCE [LARGE SCALE GENOMIC DNA]</scope>
    <source>
        <strain evidence="12">UTAD17</strain>
    </source>
</reference>
<keyword evidence="3" id="KW-0479">Metal-binding</keyword>
<evidence type="ECO:0000256" key="6">
    <source>
        <dbReference type="ARBA" id="ARBA00023211"/>
    </source>
</evidence>
<dbReference type="Pfam" id="PF13181">
    <property type="entry name" value="TPR_8"/>
    <property type="match status" value="1"/>
</dbReference>
<evidence type="ECO:0000256" key="7">
    <source>
        <dbReference type="PIRSR" id="PIRSR033096-1"/>
    </source>
</evidence>
<proteinExistence type="inferred from homology"/>
<name>A0A376B9V0_9ASCO</name>
<keyword evidence="8" id="KW-0802">TPR repeat</keyword>
<keyword evidence="12" id="KW-1185">Reference proteome</keyword>
<dbReference type="EMBL" id="UFAJ01000491">
    <property type="protein sequence ID" value="SSD60900.1"/>
    <property type="molecule type" value="Genomic_DNA"/>
</dbReference>
<dbReference type="InterPro" id="IPR011990">
    <property type="entry name" value="TPR-like_helical_dom_sf"/>
</dbReference>
<gene>
    <name evidence="11" type="ORF">SCODWIG_02661</name>
</gene>
<evidence type="ECO:0000256" key="2">
    <source>
        <dbReference type="ARBA" id="ARBA00008786"/>
    </source>
</evidence>
<dbReference type="Gene3D" id="1.25.40.10">
    <property type="entry name" value="Tetratricopeptide repeat domain"/>
    <property type="match status" value="1"/>
</dbReference>
<dbReference type="PRINTS" id="PR00114">
    <property type="entry name" value="STPHPHTASE"/>
</dbReference>
<evidence type="ECO:0000256" key="4">
    <source>
        <dbReference type="ARBA" id="ARBA00022737"/>
    </source>
</evidence>
<protein>
    <recommendedName>
        <fullName evidence="9">Serine/threonine-protein phosphatase</fullName>
        <ecNumber evidence="9">3.1.3.16</ecNumber>
    </recommendedName>
</protein>
<evidence type="ECO:0000313" key="12">
    <source>
        <dbReference type="Proteomes" id="UP000262825"/>
    </source>
</evidence>
<keyword evidence="6" id="KW-0464">Manganese</keyword>
<dbReference type="Pfam" id="PF00149">
    <property type="entry name" value="Metallophos"/>
    <property type="match status" value="1"/>
</dbReference>
<sequence length="541" mass="61013">MEKLSPEQQKAALEYKEKGNECFKKKQYHPAVSFYDLAIKSDPTQSIFYSNAAFCHLKLEAYQLALNNCDKAISIDNRNVKAYYRRALSYIGLMEYSKAKKDFKIVLKFKPKDDAALRGVALVDRMIFQANFEKALGADDDNGDSNSNGMRRLCETVLLSSFDGNSDITNYNGQELVLEHVTPENGGEYGNIEVTNMSQEFISFMVNELFLKGKKIPKKYAAGIISHVDSIVRKEPTLLEISNADNPEVKITVVGDTHGQFYDVLNLFHKFGKVKQNHIYIFNGDFVDRGSWSCEVALLLYCLKILYPEHIYIIRGNHETDNMNKVYGFEDECKFKYSTRIFEMFSESFESLPLCCVINQNYIVMHGGLGHDPEVTLDDIRKINRFKQPPREGIFMELLWSDPRALDGLGPSQRGLGYAFGPDITAAFLKKNGLRKVFRSHEVRSGGVSYEHKNKLITIFSAPNYCDSENNLGGVIHVVPGRGSTEPVKCVSDEKTFMPFGETTSGVICNDDADLAVEVFKAVKHPDLKPMAYCKNGGLGF</sequence>
<dbReference type="Pfam" id="PF08321">
    <property type="entry name" value="PPP5"/>
    <property type="match status" value="1"/>
</dbReference>
<dbReference type="PROSITE" id="PS00125">
    <property type="entry name" value="SER_THR_PHOSPHATASE"/>
    <property type="match status" value="1"/>
</dbReference>
<evidence type="ECO:0000256" key="8">
    <source>
        <dbReference type="PROSITE-ProRule" id="PRU00339"/>
    </source>
</evidence>
<feature type="domain" description="Serine/threonine specific protein phosphatases" evidence="10">
    <location>
        <begin position="314"/>
        <end position="319"/>
    </location>
</feature>
<dbReference type="SMART" id="SM00156">
    <property type="entry name" value="PP2Ac"/>
    <property type="match status" value="1"/>
</dbReference>
<dbReference type="VEuPathDB" id="FungiDB:SCODWIG_02661"/>
<comment type="similarity">
    <text evidence="2">Belongs to the PPP phosphatase family. PP-5 (PP-T) subfamily.</text>
</comment>
<dbReference type="InterPro" id="IPR004843">
    <property type="entry name" value="Calcineurin-like_PHP"/>
</dbReference>
<comment type="catalytic activity">
    <reaction evidence="9">
        <text>O-phospho-L-threonyl-[protein] + H2O = L-threonyl-[protein] + phosphate</text>
        <dbReference type="Rhea" id="RHEA:47004"/>
        <dbReference type="Rhea" id="RHEA-COMP:11060"/>
        <dbReference type="Rhea" id="RHEA-COMP:11605"/>
        <dbReference type="ChEBI" id="CHEBI:15377"/>
        <dbReference type="ChEBI" id="CHEBI:30013"/>
        <dbReference type="ChEBI" id="CHEBI:43474"/>
        <dbReference type="ChEBI" id="CHEBI:61977"/>
        <dbReference type="EC" id="3.1.3.16"/>
    </reaction>
</comment>
<dbReference type="InterPro" id="IPR051134">
    <property type="entry name" value="PPP_phosphatase"/>
</dbReference>
<dbReference type="Proteomes" id="UP000262825">
    <property type="component" value="Unassembled WGS sequence"/>
</dbReference>
<evidence type="ECO:0000256" key="5">
    <source>
        <dbReference type="ARBA" id="ARBA00022801"/>
    </source>
</evidence>
<keyword evidence="4" id="KW-0677">Repeat</keyword>
<dbReference type="Gene3D" id="3.60.21.10">
    <property type="match status" value="1"/>
</dbReference>
<dbReference type="AlphaFoldDB" id="A0A376B9V0"/>
<feature type="repeat" description="TPR" evidence="8">
    <location>
        <begin position="80"/>
        <end position="113"/>
    </location>
</feature>
<dbReference type="InterPro" id="IPR013235">
    <property type="entry name" value="PPP_dom"/>
</dbReference>
<dbReference type="GO" id="GO:0046872">
    <property type="term" value="F:metal ion binding"/>
    <property type="evidence" value="ECO:0007669"/>
    <property type="project" value="UniProtKB-KW"/>
</dbReference>
<evidence type="ECO:0000256" key="3">
    <source>
        <dbReference type="ARBA" id="ARBA00022723"/>
    </source>
</evidence>
<evidence type="ECO:0000313" key="11">
    <source>
        <dbReference type="EMBL" id="SSD60900.1"/>
    </source>
</evidence>
<organism evidence="11 12">
    <name type="scientific">Saccharomycodes ludwigii</name>
    <dbReference type="NCBI Taxonomy" id="36035"/>
    <lineage>
        <taxon>Eukaryota</taxon>
        <taxon>Fungi</taxon>
        <taxon>Dikarya</taxon>
        <taxon>Ascomycota</taxon>
        <taxon>Saccharomycotina</taxon>
        <taxon>Saccharomycetes</taxon>
        <taxon>Saccharomycodales</taxon>
        <taxon>Saccharomycodaceae</taxon>
        <taxon>Saccharomycodes</taxon>
    </lineage>
</organism>
<dbReference type="InterPro" id="IPR006186">
    <property type="entry name" value="Ser/Thr-sp_prot-phosphatase"/>
</dbReference>
<comment type="cofactor">
    <cofactor evidence="1">
        <name>Mn(2+)</name>
        <dbReference type="ChEBI" id="CHEBI:29035"/>
    </cofactor>
</comment>
<dbReference type="SUPFAM" id="SSF56300">
    <property type="entry name" value="Metallo-dependent phosphatases"/>
    <property type="match status" value="1"/>
</dbReference>
<dbReference type="SMART" id="SM00028">
    <property type="entry name" value="TPR"/>
    <property type="match status" value="3"/>
</dbReference>